<organism evidence="3 4">
    <name type="scientific">Stachybotrys elegans</name>
    <dbReference type="NCBI Taxonomy" id="80388"/>
    <lineage>
        <taxon>Eukaryota</taxon>
        <taxon>Fungi</taxon>
        <taxon>Dikarya</taxon>
        <taxon>Ascomycota</taxon>
        <taxon>Pezizomycotina</taxon>
        <taxon>Sordariomycetes</taxon>
        <taxon>Hypocreomycetidae</taxon>
        <taxon>Hypocreales</taxon>
        <taxon>Stachybotryaceae</taxon>
        <taxon>Stachybotrys</taxon>
    </lineage>
</organism>
<feature type="region of interest" description="Disordered" evidence="1">
    <location>
        <begin position="1045"/>
        <end position="1103"/>
    </location>
</feature>
<evidence type="ECO:0000313" key="4">
    <source>
        <dbReference type="Proteomes" id="UP000813444"/>
    </source>
</evidence>
<feature type="compositionally biased region" description="Basic and acidic residues" evidence="1">
    <location>
        <begin position="942"/>
        <end position="962"/>
    </location>
</feature>
<feature type="compositionally biased region" description="Basic and acidic residues" evidence="1">
    <location>
        <begin position="1052"/>
        <end position="1063"/>
    </location>
</feature>
<feature type="region of interest" description="Disordered" evidence="1">
    <location>
        <begin position="195"/>
        <end position="583"/>
    </location>
</feature>
<evidence type="ECO:0000259" key="2">
    <source>
        <dbReference type="Pfam" id="PF00241"/>
    </source>
</evidence>
<comment type="caution">
    <text evidence="3">The sequence shown here is derived from an EMBL/GenBank/DDBJ whole genome shotgun (WGS) entry which is preliminary data.</text>
</comment>
<feature type="region of interest" description="Disordered" evidence="1">
    <location>
        <begin position="149"/>
        <end position="183"/>
    </location>
</feature>
<feature type="compositionally biased region" description="Basic and acidic residues" evidence="1">
    <location>
        <begin position="394"/>
        <end position="430"/>
    </location>
</feature>
<accession>A0A8K0SHT7</accession>
<feature type="compositionally biased region" description="Polar residues" evidence="1">
    <location>
        <begin position="1009"/>
        <end position="1019"/>
    </location>
</feature>
<feature type="compositionally biased region" description="Polar residues" evidence="1">
    <location>
        <begin position="461"/>
        <end position="488"/>
    </location>
</feature>
<keyword evidence="4" id="KW-1185">Reference proteome</keyword>
<feature type="compositionally biased region" description="Basic residues" evidence="1">
    <location>
        <begin position="359"/>
        <end position="371"/>
    </location>
</feature>
<feature type="compositionally biased region" description="Polar residues" evidence="1">
    <location>
        <begin position="983"/>
        <end position="997"/>
    </location>
</feature>
<feature type="region of interest" description="Disordered" evidence="1">
    <location>
        <begin position="596"/>
        <end position="666"/>
    </location>
</feature>
<feature type="region of interest" description="Disordered" evidence="1">
    <location>
        <begin position="775"/>
        <end position="909"/>
    </location>
</feature>
<dbReference type="Pfam" id="PF00241">
    <property type="entry name" value="Cofilin_ADF"/>
    <property type="match status" value="1"/>
</dbReference>
<dbReference type="GO" id="GO:0003779">
    <property type="term" value="F:actin binding"/>
    <property type="evidence" value="ECO:0007669"/>
    <property type="project" value="InterPro"/>
</dbReference>
<feature type="compositionally biased region" description="Low complexity" evidence="1">
    <location>
        <begin position="229"/>
        <end position="249"/>
    </location>
</feature>
<sequence>MSLNGLDGPQLKEAHDAVASEPGGWFLLKYASRDEVELLSRGNGGIAEVRKAIGDYDETSPLYGFLKYRRRNVIIKYLPEDCSRLIQARVAVHFTAVCDRLAPYDTTYEISDPDELRDTKLSAACSLHAASASNSSSNSSLRRRRLVEIAEEEEEEPRSAKRKSTVQENGEDAVQHPKSPVISAEPVTLNAELATSPDQSKFSAENTSDVPNFVGVDERPVSPTEAARRSSSQSARPDLYSSSSYPNSKPKVKLGPRPSIDVISRPQTAGNFRPVSAIPAGFKLFGKSGQKKSKTKEDGESVHEVELTTNPLPALEESAKTEPDTKRPNTSSGASTKLSLTTALQAPSKPTMTPEKARLMKAMKLREKKKKAAAEQMKMEGQDVDADGDQTKAGSEHAEHANEQAEAELPSHSDKSELEDSSPLEHEKRITMIHADSGVILDHVDQESEKTHTDSRPHSPTIASSEPDASTKASSVSESTDETVQATYSDAEKPDPTSQNDMDEEAGKPDDARQSSPAQAERADDSAVILPAEEAAKENKDQVDDSNSRPASAQAPPVPQVSEDAIQAEISEVPADTDSAAVKVSPTIEISEVKFESKIVPDVSTEDVADDVSNEADDDDDDTATIPALDTPTSRPRPSNMSIRTDLAQNHTRQVSVAESNLSDDEELMEELRSATVQEATPMTVAKTPLTPVFPKLTPATPPTHMVRTVSNPIRGSFIVPGDVSQSSARSVSSSGAALLHKITQQQAAGANLAKKNVGSSISQRIKALEMLSVNQGGPAESPSSSPAASRERPSSAFFSVRKGREPSRSPSVVDRATPFTKNSTPAPPSSSGVSREPSPGEPRERQRDRSLSVASRLSMFESSPGPKPVSQSSSRTRGRPESVSVSAKIIRDPDQNAVKMLEPPKDPSEFQHLELKQSPLVVDHQRALPEQEVAIEVEESLYDRRMSRESRRDELQDTSKESKRRSSITRMKDFIKDRRKSITSPSSDVLSPFQSAPSSRSPTRPPSVHQNSSGSNTFPHRLSIGSRRSLSKDREIVFSPTTLTEGSLSSDEAKSTASDKIKSRAGRFMRRLSNLSGGGSRSRPSPPILSPTLTEEEHTEPTITIQRPSTMNTPAIVSDMGDVNVQFPDNLLWKRRSMCIDAQGFLILSALPAQLGRPAQSTKRYHLSEFRTPYIPDVEVQELPNSVVLDFVDGSGIQVACEDRSGQTRILQIVREAHASHAQAFGR</sequence>
<evidence type="ECO:0000313" key="3">
    <source>
        <dbReference type="EMBL" id="KAH7308072.1"/>
    </source>
</evidence>
<dbReference type="Proteomes" id="UP000813444">
    <property type="component" value="Unassembled WGS sequence"/>
</dbReference>
<dbReference type="InterPro" id="IPR002108">
    <property type="entry name" value="ADF-H"/>
</dbReference>
<dbReference type="Gene3D" id="3.40.20.10">
    <property type="entry name" value="Severin"/>
    <property type="match status" value="1"/>
</dbReference>
<dbReference type="InterPro" id="IPR029006">
    <property type="entry name" value="ADF-H/Gelsolin-like_dom_sf"/>
</dbReference>
<feature type="compositionally biased region" description="Acidic residues" evidence="1">
    <location>
        <begin position="604"/>
        <end position="623"/>
    </location>
</feature>
<feature type="compositionally biased region" description="Basic and acidic residues" evidence="1">
    <location>
        <begin position="295"/>
        <end position="306"/>
    </location>
</feature>
<feature type="region of interest" description="Disordered" evidence="1">
    <location>
        <begin position="925"/>
        <end position="1027"/>
    </location>
</feature>
<dbReference type="SUPFAM" id="SSF55753">
    <property type="entry name" value="Actin depolymerizing proteins"/>
    <property type="match status" value="1"/>
</dbReference>
<feature type="compositionally biased region" description="Low complexity" evidence="1">
    <location>
        <begin position="624"/>
        <end position="633"/>
    </location>
</feature>
<feature type="compositionally biased region" description="Basic and acidic residues" evidence="1">
    <location>
        <begin position="442"/>
        <end position="457"/>
    </location>
</feature>
<name>A0A8K0SHT7_9HYPO</name>
<feature type="compositionally biased region" description="Polar residues" evidence="1">
    <location>
        <begin position="820"/>
        <end position="834"/>
    </location>
</feature>
<gene>
    <name evidence="3" type="ORF">B0I35DRAFT_361182</name>
</gene>
<proteinExistence type="predicted"/>
<dbReference type="AlphaFoldDB" id="A0A8K0SHT7"/>
<feature type="compositionally biased region" description="Polar residues" evidence="1">
    <location>
        <begin position="196"/>
        <end position="210"/>
    </location>
</feature>
<feature type="compositionally biased region" description="Low complexity" evidence="1">
    <location>
        <begin position="779"/>
        <end position="800"/>
    </location>
</feature>
<dbReference type="EMBL" id="JAGPNK010000016">
    <property type="protein sequence ID" value="KAH7308072.1"/>
    <property type="molecule type" value="Genomic_DNA"/>
</dbReference>
<feature type="compositionally biased region" description="Basic and acidic residues" evidence="1">
    <location>
        <begin position="842"/>
        <end position="851"/>
    </location>
</feature>
<protein>
    <recommendedName>
        <fullName evidence="2">ADF-H domain-containing protein</fullName>
    </recommendedName>
</protein>
<dbReference type="OrthoDB" id="74412at2759"/>
<dbReference type="CDD" id="cd11282">
    <property type="entry name" value="ADF_coactosin_like"/>
    <property type="match status" value="1"/>
</dbReference>
<feature type="compositionally biased region" description="Basic and acidic residues" evidence="1">
    <location>
        <begin position="534"/>
        <end position="547"/>
    </location>
</feature>
<feature type="compositionally biased region" description="Basic and acidic residues" evidence="1">
    <location>
        <begin position="317"/>
        <end position="327"/>
    </location>
</feature>
<feature type="domain" description="ADF-H" evidence="2">
    <location>
        <begin position="10"/>
        <end position="121"/>
    </location>
</feature>
<evidence type="ECO:0000256" key="1">
    <source>
        <dbReference type="SAM" id="MobiDB-lite"/>
    </source>
</evidence>
<reference evidence="3" key="1">
    <citation type="journal article" date="2021" name="Nat. Commun.">
        <title>Genetic determinants of endophytism in the Arabidopsis root mycobiome.</title>
        <authorList>
            <person name="Mesny F."/>
            <person name="Miyauchi S."/>
            <person name="Thiergart T."/>
            <person name="Pickel B."/>
            <person name="Atanasova L."/>
            <person name="Karlsson M."/>
            <person name="Huettel B."/>
            <person name="Barry K.W."/>
            <person name="Haridas S."/>
            <person name="Chen C."/>
            <person name="Bauer D."/>
            <person name="Andreopoulos W."/>
            <person name="Pangilinan J."/>
            <person name="LaButti K."/>
            <person name="Riley R."/>
            <person name="Lipzen A."/>
            <person name="Clum A."/>
            <person name="Drula E."/>
            <person name="Henrissat B."/>
            <person name="Kohler A."/>
            <person name="Grigoriev I.V."/>
            <person name="Martin F.M."/>
            <person name="Hacquard S."/>
        </authorList>
    </citation>
    <scope>NUCLEOTIDE SEQUENCE</scope>
    <source>
        <strain evidence="3">MPI-CAGE-CH-0235</strain>
    </source>
</reference>
<feature type="compositionally biased region" description="Polar residues" evidence="1">
    <location>
        <begin position="634"/>
        <end position="661"/>
    </location>
</feature>
<feature type="compositionally biased region" description="Polar residues" evidence="1">
    <location>
        <begin position="328"/>
        <end position="351"/>
    </location>
</feature>